<dbReference type="SUPFAM" id="SSF117281">
    <property type="entry name" value="Kelch motif"/>
    <property type="match status" value="1"/>
</dbReference>
<evidence type="ECO:0000313" key="2">
    <source>
        <dbReference type="EMBL" id="JAD11134.1"/>
    </source>
</evidence>
<dbReference type="InterPro" id="IPR015915">
    <property type="entry name" value="Kelch-typ_b-propeller"/>
</dbReference>
<sequence length="103" mass="11789">MMPLDLHNFSLVAKITSLKALIMLRNNLETCTWESMPALPQHLRGMNVALLNESIYVLGGYVRNAAAPLETVYRLDNNGTEWQQVANLLKPRFWWLVSCRNTT</sequence>
<name>A0A0A1XIC7_ZEUCU</name>
<accession>A0A0A1XIC7</accession>
<dbReference type="EMBL" id="GBXI01003158">
    <property type="protein sequence ID" value="JAD11134.1"/>
    <property type="molecule type" value="Transcribed_RNA"/>
</dbReference>
<gene>
    <name evidence="2" type="primary">KLHL5_3</name>
    <name evidence="2" type="ORF">g.56129</name>
</gene>
<keyword evidence="1" id="KW-0880">Kelch repeat</keyword>
<dbReference type="InterPro" id="IPR006652">
    <property type="entry name" value="Kelch_1"/>
</dbReference>
<dbReference type="Pfam" id="PF01344">
    <property type="entry name" value="Kelch_1"/>
    <property type="match status" value="1"/>
</dbReference>
<evidence type="ECO:0000256" key="1">
    <source>
        <dbReference type="ARBA" id="ARBA00022441"/>
    </source>
</evidence>
<organism evidence="2">
    <name type="scientific">Zeugodacus cucurbitae</name>
    <name type="common">Melon fruit fly</name>
    <name type="synonym">Bactrocera cucurbitae</name>
    <dbReference type="NCBI Taxonomy" id="28588"/>
    <lineage>
        <taxon>Eukaryota</taxon>
        <taxon>Metazoa</taxon>
        <taxon>Ecdysozoa</taxon>
        <taxon>Arthropoda</taxon>
        <taxon>Hexapoda</taxon>
        <taxon>Insecta</taxon>
        <taxon>Pterygota</taxon>
        <taxon>Neoptera</taxon>
        <taxon>Endopterygota</taxon>
        <taxon>Diptera</taxon>
        <taxon>Brachycera</taxon>
        <taxon>Muscomorpha</taxon>
        <taxon>Tephritoidea</taxon>
        <taxon>Tephritidae</taxon>
        <taxon>Zeugodacus</taxon>
        <taxon>Zeugodacus</taxon>
    </lineage>
</organism>
<dbReference type="AlphaFoldDB" id="A0A0A1XIC7"/>
<reference evidence="2" key="2">
    <citation type="journal article" date="2015" name="Gigascience">
        <title>Reconstructing a comprehensive transcriptome assembly of a white-pupal translocated strain of the pest fruit fly Bactrocera cucurbitae.</title>
        <authorList>
            <person name="Sim S.B."/>
            <person name="Calla B."/>
            <person name="Hall B."/>
            <person name="DeRego T."/>
            <person name="Geib S.M."/>
        </authorList>
    </citation>
    <scope>NUCLEOTIDE SEQUENCE</scope>
</reference>
<reference evidence="2" key="1">
    <citation type="submission" date="2014-11" db="EMBL/GenBank/DDBJ databases">
        <authorList>
            <person name="Geib S."/>
        </authorList>
    </citation>
    <scope>NUCLEOTIDE SEQUENCE</scope>
</reference>
<protein>
    <submittedName>
        <fullName evidence="2">Kelch-like protein 5</fullName>
    </submittedName>
</protein>
<dbReference type="Gene3D" id="2.120.10.80">
    <property type="entry name" value="Kelch-type beta propeller"/>
    <property type="match status" value="1"/>
</dbReference>
<proteinExistence type="predicted"/>